<dbReference type="PROSITE" id="PS51217">
    <property type="entry name" value="UVRD_HELICASE_CTER"/>
    <property type="match status" value="1"/>
</dbReference>
<keyword evidence="6 15" id="KW-0347">Helicase</keyword>
<protein>
    <recommendedName>
        <fullName evidence="15">RecBCD enzyme subunit RecB</fullName>
        <ecNumber evidence="15">3.1.11.5</ecNumber>
        <ecNumber evidence="15">5.6.2.4</ecNumber>
    </recommendedName>
    <alternativeName>
        <fullName evidence="15">DNA 3'-5' helicase subunit RecB</fullName>
    </alternativeName>
    <alternativeName>
        <fullName evidence="15">Exonuclease V subunit RecB</fullName>
        <shortName evidence="15">ExoV subunit RecB</shortName>
    </alternativeName>
    <alternativeName>
        <fullName evidence="15">Helicase/nuclease RecBCD subunit RecB</fullName>
    </alternativeName>
</protein>
<dbReference type="PANTHER" id="PTHR11070">
    <property type="entry name" value="UVRD / RECB / PCRA DNA HELICASE FAMILY MEMBER"/>
    <property type="match status" value="1"/>
</dbReference>
<feature type="binding site" evidence="15">
    <location>
        <position position="1006"/>
    </location>
    <ligand>
        <name>Mg(2+)</name>
        <dbReference type="ChEBI" id="CHEBI:18420"/>
    </ligand>
</feature>
<feature type="domain" description="UvrD-like helicase ATP-binding" evidence="17">
    <location>
        <begin position="1"/>
        <end position="478"/>
    </location>
</feature>
<dbReference type="GO" id="GO:0009338">
    <property type="term" value="C:exodeoxyribonuclease V complex"/>
    <property type="evidence" value="ECO:0007669"/>
    <property type="project" value="TreeGrafter"/>
</dbReference>
<comment type="domain">
    <text evidence="15">The N-terminal DNA-binding domain is a ssDNA-dependent ATPase and has ATP-dependent 3'-5' helicase function. This domain interacts with RecC.</text>
</comment>
<evidence type="ECO:0000256" key="15">
    <source>
        <dbReference type="HAMAP-Rule" id="MF_01485"/>
    </source>
</evidence>
<feature type="region of interest" description="DNA-binding and helicase activity, interacts with RecC" evidence="15">
    <location>
        <begin position="1"/>
        <end position="891"/>
    </location>
</feature>
<dbReference type="InterPro" id="IPR004586">
    <property type="entry name" value="RecB"/>
</dbReference>
<dbReference type="InterPro" id="IPR014017">
    <property type="entry name" value="DNA_helicase_UvrD-like_C"/>
</dbReference>
<dbReference type="PROSITE" id="PS51198">
    <property type="entry name" value="UVRD_HELICASE_ATP_BIND"/>
    <property type="match status" value="1"/>
</dbReference>
<dbReference type="GO" id="GO:0008854">
    <property type="term" value="F:exodeoxyribonuclease V activity"/>
    <property type="evidence" value="ECO:0007669"/>
    <property type="project" value="UniProtKB-EC"/>
</dbReference>
<dbReference type="Proteomes" id="UP000548632">
    <property type="component" value="Unassembled WGS sequence"/>
</dbReference>
<dbReference type="EC" id="3.1.11.5" evidence="15"/>
<dbReference type="Pfam" id="PF13361">
    <property type="entry name" value="UvrD_C"/>
    <property type="match status" value="1"/>
</dbReference>
<dbReference type="GO" id="GO:0005829">
    <property type="term" value="C:cytosol"/>
    <property type="evidence" value="ECO:0007669"/>
    <property type="project" value="TreeGrafter"/>
</dbReference>
<keyword evidence="8 15" id="KW-0067">ATP-binding</keyword>
<evidence type="ECO:0000256" key="13">
    <source>
        <dbReference type="ARBA" id="ARBA00034617"/>
    </source>
</evidence>
<feature type="region of interest" description="Nuclease activity, interacts with RecD and RecA" evidence="15">
    <location>
        <begin position="935"/>
        <end position="1258"/>
    </location>
</feature>
<dbReference type="GO" id="GO:0005524">
    <property type="term" value="F:ATP binding"/>
    <property type="evidence" value="ECO:0007669"/>
    <property type="project" value="UniProtKB-UniRule"/>
</dbReference>
<evidence type="ECO:0000256" key="11">
    <source>
        <dbReference type="ARBA" id="ARBA00023204"/>
    </source>
</evidence>
<dbReference type="EMBL" id="JABVCQ010000027">
    <property type="protein sequence ID" value="MBB1126850.1"/>
    <property type="molecule type" value="Genomic_DNA"/>
</dbReference>
<keyword evidence="7 15" id="KW-0269">Exonuclease</keyword>
<keyword evidence="9 15" id="KW-0460">Magnesium</keyword>
<comment type="miscellaneous">
    <text evidence="15">In the RecBCD complex, RecB has a slow 3'-5' helicase, an exonuclease activity and loads RecA onto ssDNA, RecD has a fast 5'-3' helicase activity, while RecC stimulates the ATPase and processivity of the RecB helicase and contributes to recognition of the Chi site.</text>
</comment>
<feature type="binding site" evidence="15">
    <location>
        <position position="1157"/>
    </location>
    <ligand>
        <name>Mg(2+)</name>
        <dbReference type="ChEBI" id="CHEBI:18420"/>
    </ligand>
</feature>
<gene>
    <name evidence="15 19" type="primary">recB</name>
    <name evidence="19" type="ORF">HUK38_11520</name>
</gene>
<keyword evidence="11 15" id="KW-0234">DNA repair</keyword>
<dbReference type="HAMAP" id="MF_01485">
    <property type="entry name" value="RecB"/>
    <property type="match status" value="1"/>
</dbReference>
<evidence type="ECO:0000256" key="14">
    <source>
        <dbReference type="ARBA" id="ARBA00048988"/>
    </source>
</evidence>
<comment type="catalytic activity">
    <reaction evidence="13 15">
        <text>Couples ATP hydrolysis with the unwinding of duplex DNA by translocating in the 3'-5' direction.</text>
        <dbReference type="EC" id="5.6.2.4"/>
    </reaction>
</comment>
<evidence type="ECO:0000313" key="19">
    <source>
        <dbReference type="EMBL" id="MBB1126850.1"/>
    </source>
</evidence>
<dbReference type="SUPFAM" id="SSF52540">
    <property type="entry name" value="P-loop containing nucleoside triphosphate hydrolases"/>
    <property type="match status" value="1"/>
</dbReference>
<evidence type="ECO:0000256" key="9">
    <source>
        <dbReference type="ARBA" id="ARBA00022842"/>
    </source>
</evidence>
<dbReference type="GO" id="GO:0043138">
    <property type="term" value="F:3'-5' DNA helicase activity"/>
    <property type="evidence" value="ECO:0007669"/>
    <property type="project" value="UniProtKB-UniRule"/>
</dbReference>
<evidence type="ECO:0000256" key="3">
    <source>
        <dbReference type="ARBA" id="ARBA00022741"/>
    </source>
</evidence>
<feature type="binding site" evidence="16">
    <location>
        <begin position="22"/>
        <end position="29"/>
    </location>
    <ligand>
        <name>ATP</name>
        <dbReference type="ChEBI" id="CHEBI:30616"/>
    </ligand>
</feature>
<dbReference type="GO" id="GO:0000724">
    <property type="term" value="P:double-strand break repair via homologous recombination"/>
    <property type="evidence" value="ECO:0007669"/>
    <property type="project" value="UniProtKB-UniRule"/>
</dbReference>
<comment type="similarity">
    <text evidence="15">Belongs to the helicase family. UvrD subfamily.</text>
</comment>
<keyword evidence="5 15" id="KW-0378">Hydrolase</keyword>
<evidence type="ECO:0000256" key="4">
    <source>
        <dbReference type="ARBA" id="ARBA00022763"/>
    </source>
</evidence>
<dbReference type="Gene3D" id="3.90.320.10">
    <property type="match status" value="1"/>
</dbReference>
<dbReference type="NCBIfam" id="TIGR00609">
    <property type="entry name" value="recB"/>
    <property type="match status" value="1"/>
</dbReference>
<sequence length="1258" mass="143519">MTTITRLDPLTFPLSGSRLIEASAGTGKTFTLAFLYLRLILQHGQIHAYHRPLFPPEILVVTFTNAATNELRDKIRRRLVEAAAVLRYQYADHQIDPLLLQLREELKQQAIEDGCELSSYARRLDQAAAWMDESAISTIHAWCHRMLQEHAFMTGHAFNQMLEQDQSVLLQQAIEDYWRNFCVPLPIEQLELFKQHWKTLTDLRRAIQSVLPFTEQIPISLTPPEQLFNQYITQHRQALAAIKQAWREQGWIDQLATLFEDAYQQHLFNRNQLNQTNRRGVISALRQWLENDAQVWPDKSNNKTWRYMSSAGVMDIWIVPNQAPVNHPACQALTQLSTQLAELPTVSKESLLAHALHWIKARIEREQRQRSELGQHDLLIRLAAALQSEHGSALAALIRQQFPVALVDEFQDTDPVQYRIFDAIYRINQCDAATGFFMIGDPKQAIYAFRGADIYTYLMARRATDGRHYTLNVNYRSSASLIAAINILFNYGEQALPHGAFRFRNTDDPDNPLPFYTVEPSPMAENMALWIDQQPSPPLQIWLLESAKIITKSRYQEQMAQATARTIAQLLIWGRQGRAQLLTDGTELTRRPLCASDVAVLVNNRQEADHVRTALQQLGIASVYLSERSSVFDTALAEQLFIVLNAIATPFDESLLRQALATPLMSLTLQDLEQLNQDEWYWEHQVERFHTYYIIWQQRGILPALYQLIGDYSVAIKLLTKTDGERQLTDLLHLGELLQTTSQTLDGLHSVLRYFSTAITEAKHSYNMAADEQQMRLESDAQLVKIVTIHKAKGLEYPLVFLPFILACHPKKATDIPLITHDAQYQMHVHLHSTENIFNQADQERLSEDVRKLYVAITRAKVGLWLGIANIAELSQSALSYLLALNSNNLQEQFTAFQSHITLTPPPDTDLTVRDDVTSAALTPARAVFMPPLPSWHIASYSSLKYSTIQQLDLQASTTAEQETAWEAQRVDAADARSDVALTPQQYIASSLHTLPRGSQVGTFLHSLLEWAAAQRIMTDSGQLLSGYAAAVYAASLRQTMIIERCSLRGLNDWIEPLDQWLTAFLQRRWQLSNLPDYNGQIPQFSFADLSSHAIQIEMEFWLESCHVQIEILDRLIQQAICTGQPRPSLVPRQLNGMLKGFIDLVFEYNGRYYIVDWKSNWLGADDNAYTETAMRDTVLHARYDVQYVLYLLALHRLLCLKLADYEYERHIGGVIYVFLRGTTSASQGLFMDRPSSQLMTTLDHLFNNQPVAAVPCV</sequence>
<evidence type="ECO:0000256" key="8">
    <source>
        <dbReference type="ARBA" id="ARBA00022840"/>
    </source>
</evidence>
<dbReference type="InterPro" id="IPR011604">
    <property type="entry name" value="PDDEXK-like_dom_sf"/>
</dbReference>
<feature type="domain" description="UvrD-like helicase C-terminal" evidence="18">
    <location>
        <begin position="508"/>
        <end position="794"/>
    </location>
</feature>
<evidence type="ECO:0000256" key="5">
    <source>
        <dbReference type="ARBA" id="ARBA00022801"/>
    </source>
</evidence>
<dbReference type="RefSeq" id="WP_182584478.1">
    <property type="nucleotide sequence ID" value="NZ_JABVCQ010000027.1"/>
</dbReference>
<evidence type="ECO:0000313" key="20">
    <source>
        <dbReference type="Proteomes" id="UP000548632"/>
    </source>
</evidence>
<evidence type="ECO:0000256" key="12">
    <source>
        <dbReference type="ARBA" id="ARBA00023235"/>
    </source>
</evidence>
<dbReference type="InterPro" id="IPR027417">
    <property type="entry name" value="P-loop_NTPase"/>
</dbReference>
<comment type="subunit">
    <text evidence="15">Heterotrimer of RecB, RecC and RecD. All subunits contribute to DNA-binding. Interacts with RecA.</text>
</comment>
<feature type="binding site" evidence="15">
    <location>
        <position position="1144"/>
    </location>
    <ligand>
        <name>Mg(2+)</name>
        <dbReference type="ChEBI" id="CHEBI:18420"/>
    </ligand>
</feature>
<comment type="catalytic activity">
    <reaction evidence="15">
        <text>Exonucleolytic cleavage (in the presence of ATP) in either 5'- to 3'- or 3'- to 5'-direction to yield 5'-phosphooligonucleotides.</text>
        <dbReference type="EC" id="3.1.11.5"/>
    </reaction>
</comment>
<comment type="domain">
    <text evidence="15">The C-terminal domain has nuclease activity and interacts with RecD. It interacts with RecA, facilitating its loading onto ssDNA.</text>
</comment>
<keyword evidence="20" id="KW-1185">Reference proteome</keyword>
<dbReference type="InterPro" id="IPR000212">
    <property type="entry name" value="DNA_helicase_UvrD/REP"/>
</dbReference>
<organism evidence="19 20">
    <name type="scientific">Thiospirillum jenense</name>
    <dbReference type="NCBI Taxonomy" id="1653858"/>
    <lineage>
        <taxon>Bacteria</taxon>
        <taxon>Pseudomonadati</taxon>
        <taxon>Pseudomonadota</taxon>
        <taxon>Gammaproteobacteria</taxon>
        <taxon>Chromatiales</taxon>
        <taxon>Chromatiaceae</taxon>
        <taxon>Thiospirillum</taxon>
    </lineage>
</organism>
<dbReference type="GO" id="GO:0000287">
    <property type="term" value="F:magnesium ion binding"/>
    <property type="evidence" value="ECO:0007669"/>
    <property type="project" value="UniProtKB-UniRule"/>
</dbReference>
<comment type="catalytic activity">
    <reaction evidence="14 15">
        <text>ATP + H2O = ADP + phosphate + H(+)</text>
        <dbReference type="Rhea" id="RHEA:13065"/>
        <dbReference type="ChEBI" id="CHEBI:15377"/>
        <dbReference type="ChEBI" id="CHEBI:15378"/>
        <dbReference type="ChEBI" id="CHEBI:30616"/>
        <dbReference type="ChEBI" id="CHEBI:43474"/>
        <dbReference type="ChEBI" id="CHEBI:456216"/>
        <dbReference type="EC" id="5.6.2.4"/>
    </reaction>
</comment>
<dbReference type="Gene3D" id="3.40.50.300">
    <property type="entry name" value="P-loop containing nucleotide triphosphate hydrolases"/>
    <property type="match status" value="2"/>
</dbReference>
<dbReference type="SUPFAM" id="SSF52980">
    <property type="entry name" value="Restriction endonuclease-like"/>
    <property type="match status" value="1"/>
</dbReference>
<evidence type="ECO:0000256" key="1">
    <source>
        <dbReference type="ARBA" id="ARBA00022722"/>
    </source>
</evidence>
<comment type="cofactor">
    <cofactor evidence="15">
        <name>Mg(2+)</name>
        <dbReference type="ChEBI" id="CHEBI:18420"/>
    </cofactor>
    <text evidence="15">Binds 1 Mg(2+) ion per subunit.</text>
</comment>
<feature type="active site" description="For nuclease activity" evidence="15">
    <location>
        <position position="1157"/>
    </location>
</feature>
<dbReference type="InterPro" id="IPR038726">
    <property type="entry name" value="PDDEXK_AddAB-type"/>
</dbReference>
<comment type="caution">
    <text evidence="19">The sequence shown here is derived from an EMBL/GenBank/DDBJ whole genome shotgun (WGS) entry which is preliminary data.</text>
</comment>
<name>A0A839HFJ5_9GAMM</name>
<keyword evidence="3 15" id="KW-0547">Nucleotide-binding</keyword>
<dbReference type="EC" id="5.6.2.4" evidence="15"/>
<keyword evidence="12 15" id="KW-0413">Isomerase</keyword>
<evidence type="ECO:0000256" key="6">
    <source>
        <dbReference type="ARBA" id="ARBA00022806"/>
    </source>
</evidence>
<dbReference type="InterPro" id="IPR011335">
    <property type="entry name" value="Restrct_endonuc-II-like"/>
</dbReference>
<evidence type="ECO:0000259" key="17">
    <source>
        <dbReference type="PROSITE" id="PS51198"/>
    </source>
</evidence>
<keyword evidence="2 15" id="KW-0479">Metal-binding</keyword>
<keyword evidence="4 15" id="KW-0227">DNA damage</keyword>
<proteinExistence type="inferred from homology"/>
<dbReference type="CDD" id="cd22352">
    <property type="entry name" value="RecB_C-like"/>
    <property type="match status" value="1"/>
</dbReference>
<evidence type="ECO:0000259" key="18">
    <source>
        <dbReference type="PROSITE" id="PS51217"/>
    </source>
</evidence>
<evidence type="ECO:0000256" key="2">
    <source>
        <dbReference type="ARBA" id="ARBA00022723"/>
    </source>
</evidence>
<dbReference type="GO" id="GO:0003677">
    <property type="term" value="F:DNA binding"/>
    <property type="evidence" value="ECO:0007669"/>
    <property type="project" value="UniProtKB-UniRule"/>
</dbReference>
<dbReference type="PANTHER" id="PTHR11070:SF23">
    <property type="entry name" value="RECBCD ENZYME SUBUNIT RECB"/>
    <property type="match status" value="1"/>
</dbReference>
<keyword evidence="1 15" id="KW-0540">Nuclease</keyword>
<dbReference type="AlphaFoldDB" id="A0A839HFJ5"/>
<dbReference type="Gene3D" id="1.10.486.10">
    <property type="entry name" value="PCRA, domain 4"/>
    <property type="match status" value="1"/>
</dbReference>
<accession>A0A839HFJ5</accession>
<comment type="function">
    <text evidence="15">A helicase/nuclease that prepares dsDNA breaks (DSB) for recombinational DNA repair. Binds to DSBs and unwinds DNA via a highly rapid and processive ATP-dependent bidirectional helicase activity. Unwinds dsDNA until it encounters a Chi (crossover hotspot instigator) sequence from the 3' direction. Cuts ssDNA a few nucleotides 3' to the Chi site. The properties and activities of the enzyme are changed at Chi. The Chi-altered holoenzyme produces a long 3'-ssDNA overhang and facilitates RecA-binding to the ssDNA for homologous DNA recombination and repair. Holoenzyme degrades any linearized DNA that is unable to undergo homologous recombination. In the holoenzyme this subunit contributes ATPase, 3'-5' helicase, exonuclease activity and loads RecA onto ssDNA.</text>
</comment>
<dbReference type="Gene3D" id="1.10.3170.10">
    <property type="entry name" value="Recbcd, chain B, domain 2"/>
    <property type="match status" value="1"/>
</dbReference>
<evidence type="ECO:0000256" key="7">
    <source>
        <dbReference type="ARBA" id="ARBA00022839"/>
    </source>
</evidence>
<dbReference type="Pfam" id="PF12705">
    <property type="entry name" value="PDDEXK_1"/>
    <property type="match status" value="1"/>
</dbReference>
<reference evidence="19 20" key="1">
    <citation type="journal article" date="2020" name="Arch. Microbiol.">
        <title>The genome sequence of the giant phototrophic gammaproteobacterium Thiospirillum jenense gives insight into its physiological properties and phylogenetic relationships.</title>
        <authorList>
            <person name="Imhoff J.F."/>
            <person name="Meyer T.E."/>
            <person name="Kyndt J.A."/>
        </authorList>
    </citation>
    <scope>NUCLEOTIDE SEQUENCE [LARGE SCALE GENOMIC DNA]</scope>
    <source>
        <strain evidence="19 20">DSM 216</strain>
    </source>
</reference>
<evidence type="ECO:0000256" key="16">
    <source>
        <dbReference type="PROSITE-ProRule" id="PRU00560"/>
    </source>
</evidence>
<keyword evidence="10 15" id="KW-0238">DNA-binding</keyword>
<dbReference type="InterPro" id="IPR014016">
    <property type="entry name" value="UvrD-like_ATP-bd"/>
</dbReference>
<dbReference type="Pfam" id="PF00580">
    <property type="entry name" value="UvrD-helicase"/>
    <property type="match status" value="1"/>
</dbReference>
<evidence type="ECO:0000256" key="10">
    <source>
        <dbReference type="ARBA" id="ARBA00023125"/>
    </source>
</evidence>